<reference evidence="1" key="1">
    <citation type="journal article" date="2021" name="Microb. Physiol.">
        <title>Proteogenomic Insights into the Physiology of Marine, Sulfate-Reducing, Filamentous Desulfonema limicola and Desulfonema magnum.</title>
        <authorList>
            <person name="Schnaars V."/>
            <person name="Wohlbrand L."/>
            <person name="Scheve S."/>
            <person name="Hinrichs C."/>
            <person name="Reinhardt R."/>
            <person name="Rabus R."/>
        </authorList>
    </citation>
    <scope>NUCLEOTIDE SEQUENCE</scope>
    <source>
        <strain evidence="1">4be13</strain>
    </source>
</reference>
<keyword evidence="2" id="KW-1185">Reference proteome</keyword>
<dbReference type="Proteomes" id="UP000663722">
    <property type="component" value="Chromosome"/>
</dbReference>
<dbReference type="InterPro" id="IPR035093">
    <property type="entry name" value="RelE/ParE_toxin_dom_sf"/>
</dbReference>
<dbReference type="AlphaFoldDB" id="A0A975BKX3"/>
<protein>
    <submittedName>
        <fullName evidence="1">RelE/ParE toxin domain-containing protein</fullName>
    </submittedName>
</protein>
<accession>A0A975BKX3</accession>
<organism evidence="1 2">
    <name type="scientific">Desulfonema magnum</name>
    <dbReference type="NCBI Taxonomy" id="45655"/>
    <lineage>
        <taxon>Bacteria</taxon>
        <taxon>Pseudomonadati</taxon>
        <taxon>Thermodesulfobacteriota</taxon>
        <taxon>Desulfobacteria</taxon>
        <taxon>Desulfobacterales</taxon>
        <taxon>Desulfococcaceae</taxon>
        <taxon>Desulfonema</taxon>
    </lineage>
</organism>
<dbReference type="Gene3D" id="3.30.2310.20">
    <property type="entry name" value="RelE-like"/>
    <property type="match status" value="1"/>
</dbReference>
<name>A0A975BKX3_9BACT</name>
<sequence>MNYKVVVKKKAAKKLWKLPLWVQKKAALLVMDLKEKGPEQPKWQNYSRLSDTEYHCHLGTSWAACWQHQKNTLTIEVYYVGSREKAPY</sequence>
<dbReference type="SUPFAM" id="SSF143011">
    <property type="entry name" value="RelE-like"/>
    <property type="match status" value="1"/>
</dbReference>
<dbReference type="KEGG" id="dmm:dnm_033380"/>
<evidence type="ECO:0000313" key="2">
    <source>
        <dbReference type="Proteomes" id="UP000663722"/>
    </source>
</evidence>
<proteinExistence type="predicted"/>
<evidence type="ECO:0000313" key="1">
    <source>
        <dbReference type="EMBL" id="QTA87308.1"/>
    </source>
</evidence>
<dbReference type="EMBL" id="CP061800">
    <property type="protein sequence ID" value="QTA87308.1"/>
    <property type="molecule type" value="Genomic_DNA"/>
</dbReference>
<gene>
    <name evidence="1" type="ORF">dnm_033380</name>
</gene>